<dbReference type="AlphaFoldDB" id="A0A517I8K7"/>
<feature type="signal peptide" evidence="1">
    <location>
        <begin position="1"/>
        <end position="24"/>
    </location>
</feature>
<gene>
    <name evidence="2" type="ORF">FPS98_15130</name>
</gene>
<dbReference type="RefSeq" id="WP_144616880.1">
    <property type="nucleotide sequence ID" value="NZ_CP042161.1"/>
</dbReference>
<accession>A0A517I8K7</accession>
<keyword evidence="1" id="KW-0732">Signal</keyword>
<evidence type="ECO:0000256" key="1">
    <source>
        <dbReference type="SAM" id="SignalP"/>
    </source>
</evidence>
<proteinExistence type="predicted"/>
<evidence type="ECO:0000313" key="2">
    <source>
        <dbReference type="EMBL" id="QDS35229.1"/>
    </source>
</evidence>
<dbReference type="EMBL" id="CP042161">
    <property type="protein sequence ID" value="QDS35229.1"/>
    <property type="molecule type" value="Genomic_DNA"/>
</dbReference>
<dbReference type="Proteomes" id="UP000317713">
    <property type="component" value="Chromosome"/>
</dbReference>
<protein>
    <submittedName>
        <fullName evidence="2">Uncharacterized protein</fullName>
    </submittedName>
</protein>
<sequence>MKRTLSCLSATLLLASMLATPSYAESNKTTATSPSSKSNQSIQAKAIDPHLLNGFRVKETNSATVYLVMDGKKRGIVSAEVYFKLFNSWDGIREYSSLSSIPDGPVIGENAQLIKFQSSATVYLLDEENGRVVKRGITSASVFNKYNFDWSKIIVLADSLKNAFPDGSLLDK</sequence>
<name>A0A517I8K7_BREBE</name>
<feature type="chain" id="PRO_5021770325" evidence="1">
    <location>
        <begin position="25"/>
        <end position="172"/>
    </location>
</feature>
<reference evidence="2 3" key="1">
    <citation type="submission" date="2019-07" db="EMBL/GenBank/DDBJ databases">
        <title>Characterization of Brevibacillus brevis HK544, as a potential biocontrol agent.</title>
        <authorList>
            <person name="Kim H."/>
        </authorList>
    </citation>
    <scope>NUCLEOTIDE SEQUENCE [LARGE SCALE GENOMIC DNA]</scope>
    <source>
        <strain evidence="2 3">HK544</strain>
    </source>
</reference>
<organism evidence="2 3">
    <name type="scientific">Brevibacillus brevis</name>
    <name type="common">Bacillus brevis</name>
    <dbReference type="NCBI Taxonomy" id="1393"/>
    <lineage>
        <taxon>Bacteria</taxon>
        <taxon>Bacillati</taxon>
        <taxon>Bacillota</taxon>
        <taxon>Bacilli</taxon>
        <taxon>Bacillales</taxon>
        <taxon>Paenibacillaceae</taxon>
        <taxon>Brevibacillus</taxon>
    </lineage>
</organism>
<evidence type="ECO:0000313" key="3">
    <source>
        <dbReference type="Proteomes" id="UP000317713"/>
    </source>
</evidence>